<sequence length="140" mass="15279">MTQAGDFLKVALFLFSYPASVNMLSNVFGGYPFWSSFGDGSGCVSIYGSKLDDENFIAKILLTWATVNGMLHYILCKLLFFMVKIVVLQVKRNNSASRRNLSSLIGDGLLIARKIENVATGPGSNNRPKLACVIAECGEM</sequence>
<dbReference type="EMBL" id="PNBA02000006">
    <property type="protein sequence ID" value="KAG6421797.1"/>
    <property type="molecule type" value="Genomic_DNA"/>
</dbReference>
<keyword evidence="1" id="KW-0812">Transmembrane</keyword>
<reference evidence="2" key="2">
    <citation type="submission" date="2020-08" db="EMBL/GenBank/DDBJ databases">
        <title>Plant Genome Project.</title>
        <authorList>
            <person name="Zhang R.-G."/>
        </authorList>
    </citation>
    <scope>NUCLEOTIDE SEQUENCE</scope>
    <source>
        <strain evidence="2">Huo1</strain>
        <tissue evidence="2">Leaf</tissue>
    </source>
</reference>
<keyword evidence="3" id="KW-1185">Reference proteome</keyword>
<feature type="transmembrane region" description="Helical" evidence="1">
    <location>
        <begin position="7"/>
        <end position="28"/>
    </location>
</feature>
<dbReference type="AlphaFoldDB" id="A0A8X8ZYD6"/>
<dbReference type="InterPro" id="IPR029000">
    <property type="entry name" value="Cyclophilin-like_dom_sf"/>
</dbReference>
<organism evidence="2">
    <name type="scientific">Salvia splendens</name>
    <name type="common">Scarlet sage</name>
    <dbReference type="NCBI Taxonomy" id="180675"/>
    <lineage>
        <taxon>Eukaryota</taxon>
        <taxon>Viridiplantae</taxon>
        <taxon>Streptophyta</taxon>
        <taxon>Embryophyta</taxon>
        <taxon>Tracheophyta</taxon>
        <taxon>Spermatophyta</taxon>
        <taxon>Magnoliopsida</taxon>
        <taxon>eudicotyledons</taxon>
        <taxon>Gunneridae</taxon>
        <taxon>Pentapetalae</taxon>
        <taxon>asterids</taxon>
        <taxon>lamiids</taxon>
        <taxon>Lamiales</taxon>
        <taxon>Lamiaceae</taxon>
        <taxon>Nepetoideae</taxon>
        <taxon>Mentheae</taxon>
        <taxon>Salviinae</taxon>
        <taxon>Salvia</taxon>
        <taxon>Salvia subgen. Calosphace</taxon>
        <taxon>core Calosphace</taxon>
    </lineage>
</organism>
<protein>
    <submittedName>
        <fullName evidence="2">Uncharacterized protein</fullName>
    </submittedName>
</protein>
<accession>A0A8X8ZYD6</accession>
<dbReference type="Proteomes" id="UP000298416">
    <property type="component" value="Unassembled WGS sequence"/>
</dbReference>
<evidence type="ECO:0000313" key="3">
    <source>
        <dbReference type="Proteomes" id="UP000298416"/>
    </source>
</evidence>
<gene>
    <name evidence="2" type="ORF">SASPL_118354</name>
</gene>
<comment type="caution">
    <text evidence="2">The sequence shown here is derived from an EMBL/GenBank/DDBJ whole genome shotgun (WGS) entry which is preliminary data.</text>
</comment>
<feature type="transmembrane region" description="Helical" evidence="1">
    <location>
        <begin position="70"/>
        <end position="90"/>
    </location>
</feature>
<name>A0A8X8ZYD6_SALSN</name>
<proteinExistence type="predicted"/>
<reference evidence="2" key="1">
    <citation type="submission" date="2018-01" db="EMBL/GenBank/DDBJ databases">
        <authorList>
            <person name="Mao J.F."/>
        </authorList>
    </citation>
    <scope>NUCLEOTIDE SEQUENCE</scope>
    <source>
        <strain evidence="2">Huo1</strain>
        <tissue evidence="2">Leaf</tissue>
    </source>
</reference>
<dbReference type="SUPFAM" id="SSF50891">
    <property type="entry name" value="Cyclophilin-like"/>
    <property type="match status" value="1"/>
</dbReference>
<evidence type="ECO:0000313" key="2">
    <source>
        <dbReference type="EMBL" id="KAG6421797.1"/>
    </source>
</evidence>
<keyword evidence="1" id="KW-1133">Transmembrane helix</keyword>
<keyword evidence="1" id="KW-0472">Membrane</keyword>
<evidence type="ECO:0000256" key="1">
    <source>
        <dbReference type="SAM" id="Phobius"/>
    </source>
</evidence>